<dbReference type="PATRIC" id="fig|34073.19.peg.3168"/>
<evidence type="ECO:0000256" key="1">
    <source>
        <dbReference type="SAM" id="Phobius"/>
    </source>
</evidence>
<reference evidence="2 3" key="1">
    <citation type="submission" date="2015-03" db="EMBL/GenBank/DDBJ databases">
        <title>Genome sequence of Variovorax paradoxus TBEA6.</title>
        <authorList>
            <person name="Poehlein A."/>
            <person name="Schuldes J."/>
            <person name="Wuebbeler J.H."/>
            <person name="Hiessl S."/>
            <person name="Steinbuechel A."/>
            <person name="Daniel R."/>
        </authorList>
    </citation>
    <scope>NUCLEOTIDE SEQUENCE [LARGE SCALE GENOMIC DNA]</scope>
    <source>
        <strain evidence="2 3">TBEA6</strain>
    </source>
</reference>
<keyword evidence="1" id="KW-0472">Membrane</keyword>
<organism evidence="2 3">
    <name type="scientific">Variovorax paradoxus</name>
    <dbReference type="NCBI Taxonomy" id="34073"/>
    <lineage>
        <taxon>Bacteria</taxon>
        <taxon>Pseudomonadati</taxon>
        <taxon>Pseudomonadota</taxon>
        <taxon>Betaproteobacteria</taxon>
        <taxon>Burkholderiales</taxon>
        <taxon>Comamonadaceae</taxon>
        <taxon>Variovorax</taxon>
    </lineage>
</organism>
<comment type="caution">
    <text evidence="2">The sequence shown here is derived from an EMBL/GenBank/DDBJ whole genome shotgun (WGS) entry which is preliminary data.</text>
</comment>
<dbReference type="RefSeq" id="WP_041946150.1">
    <property type="nucleotide sequence ID" value="NZ_JZWI01000015.1"/>
</dbReference>
<accession>A0A0H2M4H4</accession>
<dbReference type="Gene3D" id="1.20.58.340">
    <property type="entry name" value="Magnesium transport protein CorA, transmembrane region"/>
    <property type="match status" value="1"/>
</dbReference>
<evidence type="ECO:0000313" key="2">
    <source>
        <dbReference type="EMBL" id="KLN55717.1"/>
    </source>
</evidence>
<sequence length="566" mass="64557">MLNTSEATVSAEASASPAVQHFRQALLWPLRLVPAPDAKPTHHGPWHVLREMGDASPWREEIDEYTGDSSRFHERHYNEFVSFLPYVQRFLYGEGRSKNRSGQADGNDGDSPMRIFRRHDVAAVRVVPQAGDAPITLDVVHCDLYFFFDIDVVLLNLEVGADHLSLAQAQDLLYRFGRAYPAGWNAEGGALHCMASVEWLAADGSVLARSDAQQREAFLSHVAQHRAPRISAHWAYLMQPLVSDHSDEPGVLRYRQIEYYRMPVMAYLSLDDPKRLSRNDFIRLGLVTGAAEADAAQRAHLPYAEQHLEDFERRYCYDRFWVDAGAAPNTRYLCNGHALIVVGDAHSEFFCCRDRGVLAQFRHQHFLLFLIAHFQKAALLMFSDQLVEALKRLDIRSTPSVKQFKRAIRSSFERFLRFTHRYWFHEISEQAQVRALSRMCTTHLGLDPLYAEVRERIADMNTYLDADSLRRQASTVVRLTVVTLFGLIGTVTTGFLGMNLLAEADAPLWRKALWFGVVFVFTTWLTIYTMVKSQRLSDFIDALSNDRLSFKGKLASLARVWRPGSD</sequence>
<keyword evidence="1" id="KW-0812">Transmembrane</keyword>
<keyword evidence="1" id="KW-1133">Transmembrane helix</keyword>
<dbReference type="Proteomes" id="UP000035170">
    <property type="component" value="Unassembled WGS sequence"/>
</dbReference>
<protein>
    <recommendedName>
        <fullName evidence="4">CorA-like Mg2+ transporter protein</fullName>
    </recommendedName>
</protein>
<proteinExistence type="predicted"/>
<gene>
    <name evidence="2" type="ORF">VPARA_30830</name>
</gene>
<keyword evidence="3" id="KW-1185">Reference proteome</keyword>
<name>A0A0H2M4H4_VARPD</name>
<dbReference type="AlphaFoldDB" id="A0A0H2M4H4"/>
<evidence type="ECO:0000313" key="3">
    <source>
        <dbReference type="Proteomes" id="UP000035170"/>
    </source>
</evidence>
<feature type="transmembrane region" description="Helical" evidence="1">
    <location>
        <begin position="479"/>
        <end position="500"/>
    </location>
</feature>
<feature type="transmembrane region" description="Helical" evidence="1">
    <location>
        <begin position="512"/>
        <end position="531"/>
    </location>
</feature>
<evidence type="ECO:0008006" key="4">
    <source>
        <dbReference type="Google" id="ProtNLM"/>
    </source>
</evidence>
<dbReference type="EMBL" id="JZWI01000015">
    <property type="protein sequence ID" value="KLN55717.1"/>
    <property type="molecule type" value="Genomic_DNA"/>
</dbReference>